<dbReference type="RefSeq" id="WP_011766280.1">
    <property type="nucleotide sequence ID" value="NC_008702.1"/>
</dbReference>
<dbReference type="Proteomes" id="UP000002588">
    <property type="component" value="Chromosome"/>
</dbReference>
<dbReference type="HOGENOM" id="CLU_1493301_0_0_4"/>
<reference evidence="2 3" key="1">
    <citation type="journal article" date="2006" name="Nat. Biotechnol.">
        <title>Complete genome of the mutualistic, N2-fixing grass endophyte Azoarcus sp. strain BH72.</title>
        <authorList>
            <person name="Krause A."/>
            <person name="Ramakumar A."/>
            <person name="Bartels D."/>
            <person name="Battistoni F."/>
            <person name="Bekel T."/>
            <person name="Boch J."/>
            <person name="Boehm M."/>
            <person name="Friedrich F."/>
            <person name="Hurek T."/>
            <person name="Krause L."/>
            <person name="Linke B."/>
            <person name="McHardy A.C."/>
            <person name="Sarkar A."/>
            <person name="Schneiker S."/>
            <person name="Syed A.A."/>
            <person name="Thauer R."/>
            <person name="Vorhoelter F.-J."/>
            <person name="Weidner S."/>
            <person name="Puehler A."/>
            <person name="Reinhold-Hurek B."/>
            <person name="Kaiser O."/>
            <person name="Goesmann A."/>
        </authorList>
    </citation>
    <scope>NUCLEOTIDE SEQUENCE [LARGE SCALE GENOMIC DNA]</scope>
    <source>
        <strain evidence="2 3">BH72</strain>
    </source>
</reference>
<feature type="compositionally biased region" description="Low complexity" evidence="1">
    <location>
        <begin position="48"/>
        <end position="60"/>
    </location>
</feature>
<dbReference type="KEGG" id="azo:azo2553"/>
<keyword evidence="3" id="KW-1185">Reference proteome</keyword>
<evidence type="ECO:0000313" key="2">
    <source>
        <dbReference type="EMBL" id="CAL95170.1"/>
    </source>
</evidence>
<evidence type="ECO:0000256" key="1">
    <source>
        <dbReference type="SAM" id="MobiDB-lite"/>
    </source>
</evidence>
<dbReference type="EMBL" id="AM406670">
    <property type="protein sequence ID" value="CAL95170.1"/>
    <property type="molecule type" value="Genomic_DNA"/>
</dbReference>
<gene>
    <name evidence="2" type="ordered locus">azo2553</name>
</gene>
<evidence type="ECO:0000313" key="3">
    <source>
        <dbReference type="Proteomes" id="UP000002588"/>
    </source>
</evidence>
<sequence>MKHNALAIALTLLLSALLGLALWWDYRRNATPHPTPGPASFPIDTRSAARPAPAPTQALPHNGLYRCDGPAGTSYQSHPCTPGSRQGDVSGGTLSTVTVPPPRPLPPPVASVETPTPKVGLIARGPRPGEGNEALCAMHERDIKRIDEAARRGQSSESQEWLREQRRWHKDEMWRLACGR</sequence>
<feature type="compositionally biased region" description="Pro residues" evidence="1">
    <location>
        <begin position="99"/>
        <end position="109"/>
    </location>
</feature>
<dbReference type="eggNOG" id="ENOG5034018">
    <property type="taxonomic scope" value="Bacteria"/>
</dbReference>
<dbReference type="AlphaFoldDB" id="A1K8L5"/>
<organism evidence="2 3">
    <name type="scientific">Azoarcus sp. (strain BH72)</name>
    <dbReference type="NCBI Taxonomy" id="418699"/>
    <lineage>
        <taxon>Bacteria</taxon>
        <taxon>Pseudomonadati</taxon>
        <taxon>Pseudomonadota</taxon>
        <taxon>Betaproteobacteria</taxon>
        <taxon>Rhodocyclales</taxon>
        <taxon>Zoogloeaceae</taxon>
        <taxon>Azoarcus</taxon>
    </lineage>
</organism>
<protein>
    <submittedName>
        <fullName evidence="2">Hypothetical secreted protein</fullName>
    </submittedName>
</protein>
<accession>A1K8L5</accession>
<proteinExistence type="predicted"/>
<name>A1K8L5_AZOSB</name>
<feature type="region of interest" description="Disordered" evidence="1">
    <location>
        <begin position="34"/>
        <end position="130"/>
    </location>
</feature>